<evidence type="ECO:0000313" key="6">
    <source>
        <dbReference type="Proteomes" id="UP000604825"/>
    </source>
</evidence>
<dbReference type="InterPro" id="IPR002213">
    <property type="entry name" value="UDP_glucos_trans"/>
</dbReference>
<evidence type="ECO:0000256" key="4">
    <source>
        <dbReference type="RuleBase" id="RU362057"/>
    </source>
</evidence>
<evidence type="ECO:0000256" key="2">
    <source>
        <dbReference type="ARBA" id="ARBA00022679"/>
    </source>
</evidence>
<dbReference type="PROSITE" id="PS00375">
    <property type="entry name" value="UDPGT"/>
    <property type="match status" value="1"/>
</dbReference>
<proteinExistence type="inferred from homology"/>
<dbReference type="EC" id="2.4.1.-" evidence="4"/>
<protein>
    <recommendedName>
        <fullName evidence="4">Glycosyltransferase</fullName>
        <ecNumber evidence="4">2.4.1.-</ecNumber>
    </recommendedName>
</protein>
<dbReference type="PANTHER" id="PTHR11926:SF1534">
    <property type="entry name" value="GLYCOSYLTRANSFERASE"/>
    <property type="match status" value="1"/>
</dbReference>
<keyword evidence="6" id="KW-1185">Reference proteome</keyword>
<organism evidence="5 6">
    <name type="scientific">Miscanthus lutarioriparius</name>
    <dbReference type="NCBI Taxonomy" id="422564"/>
    <lineage>
        <taxon>Eukaryota</taxon>
        <taxon>Viridiplantae</taxon>
        <taxon>Streptophyta</taxon>
        <taxon>Embryophyta</taxon>
        <taxon>Tracheophyta</taxon>
        <taxon>Spermatophyta</taxon>
        <taxon>Magnoliopsida</taxon>
        <taxon>Liliopsida</taxon>
        <taxon>Poales</taxon>
        <taxon>Poaceae</taxon>
        <taxon>PACMAD clade</taxon>
        <taxon>Panicoideae</taxon>
        <taxon>Andropogonodae</taxon>
        <taxon>Andropogoneae</taxon>
        <taxon>Saccharinae</taxon>
        <taxon>Miscanthus</taxon>
    </lineage>
</organism>
<dbReference type="FunFam" id="3.40.50.2000:FF:000352">
    <property type="entry name" value="Glycosyltransferase"/>
    <property type="match status" value="1"/>
</dbReference>
<evidence type="ECO:0000256" key="1">
    <source>
        <dbReference type="ARBA" id="ARBA00009995"/>
    </source>
</evidence>
<dbReference type="PANTHER" id="PTHR11926">
    <property type="entry name" value="GLUCOSYL/GLUCURONOSYL TRANSFERASES"/>
    <property type="match status" value="1"/>
</dbReference>
<dbReference type="Pfam" id="PF00201">
    <property type="entry name" value="UDPGT"/>
    <property type="match status" value="1"/>
</dbReference>
<dbReference type="SUPFAM" id="SSF53756">
    <property type="entry name" value="UDP-Glycosyltransferase/glycogen phosphorylase"/>
    <property type="match status" value="1"/>
</dbReference>
<dbReference type="FunFam" id="3.40.50.2000:FF:000060">
    <property type="entry name" value="Glycosyltransferase"/>
    <property type="match status" value="1"/>
</dbReference>
<evidence type="ECO:0000313" key="5">
    <source>
        <dbReference type="EMBL" id="CAD6258350.1"/>
    </source>
</evidence>
<reference evidence="5" key="1">
    <citation type="submission" date="2020-10" db="EMBL/GenBank/DDBJ databases">
        <authorList>
            <person name="Han B."/>
            <person name="Lu T."/>
            <person name="Zhao Q."/>
            <person name="Huang X."/>
            <person name="Zhao Y."/>
        </authorList>
    </citation>
    <scope>NUCLEOTIDE SEQUENCE</scope>
</reference>
<evidence type="ECO:0000256" key="3">
    <source>
        <dbReference type="RuleBase" id="RU003718"/>
    </source>
</evidence>
<dbReference type="OrthoDB" id="5835829at2759"/>
<dbReference type="InterPro" id="IPR035595">
    <property type="entry name" value="UDP_glycos_trans_CS"/>
</dbReference>
<dbReference type="EMBL" id="CAJGYO010000010">
    <property type="protein sequence ID" value="CAD6258350.1"/>
    <property type="molecule type" value="Genomic_DNA"/>
</dbReference>
<dbReference type="CDD" id="cd03784">
    <property type="entry name" value="GT1_Gtf-like"/>
    <property type="match status" value="1"/>
</dbReference>
<dbReference type="GO" id="GO:0080043">
    <property type="term" value="F:quercetin 3-O-glucosyltransferase activity"/>
    <property type="evidence" value="ECO:0007669"/>
    <property type="project" value="TreeGrafter"/>
</dbReference>
<keyword evidence="3" id="KW-0328">Glycosyltransferase</keyword>
<keyword evidence="2 3" id="KW-0808">Transferase</keyword>
<gene>
    <name evidence="5" type="ORF">NCGR_LOCUS41825</name>
</gene>
<dbReference type="GO" id="GO:0080044">
    <property type="term" value="F:quercetin 7-O-glucosyltransferase activity"/>
    <property type="evidence" value="ECO:0007669"/>
    <property type="project" value="TreeGrafter"/>
</dbReference>
<dbReference type="AlphaFoldDB" id="A0A811QNC7"/>
<name>A0A811QNC7_9POAL</name>
<accession>A0A811QNC7</accession>
<comment type="similarity">
    <text evidence="1 3">Belongs to the UDP-glycosyltransferase family.</text>
</comment>
<sequence length="517" mass="56927">MADEEHQQHTSHHHGHHFLVVAYGIQSHVNPARALAHRLAQLSDVVDGSILATLSVHVAAHRRMFPSSLDADQCAGEEEACSDGVISYVPHSDGFDDGSLPRTPEDWARRRRVSTDSLSAMLARFAAGGRPVTCVVCTLLVPAAVEVATRHGIPFAVYWIQPATVLAAEYHYFHGYGEVVAAHVTDPAYEVSLPGLRRRPLRIRDFPSYLVDTTGSPLAKSVVEMFRELFQSMDQWRPKVLVNTFDELEVTVLSEMKRHLDVFAVGPMVAAGGSSNEERTIHLYKHDDADKKRYMDWLGAQPEKSVVYVSFGSIASYTKQQMEEMVEGLLQCGRPYLLAVRRDGLEEGARRVLENTTQSSGGHGMVVDWCNQPEVLSHPAVGCFVSHCGWNSTMEAMAAAVPLVGVPSMFDQPTNAHLVEEEWEIGIRGERNSEGVLAGMELARCVELVMGQGTKAMAMRERVKALKERAQQAADAGGPAERNLRDFVSSVQQVCGCVRVSDNFRPVEIAEVICGKN</sequence>
<dbReference type="Gene3D" id="3.40.50.2000">
    <property type="entry name" value="Glycogen Phosphorylase B"/>
    <property type="match status" value="2"/>
</dbReference>
<comment type="caution">
    <text evidence="5">The sequence shown here is derived from an EMBL/GenBank/DDBJ whole genome shotgun (WGS) entry which is preliminary data.</text>
</comment>
<dbReference type="Proteomes" id="UP000604825">
    <property type="component" value="Unassembled WGS sequence"/>
</dbReference>